<dbReference type="CDD" id="cd10322">
    <property type="entry name" value="SLC5sbd"/>
    <property type="match status" value="1"/>
</dbReference>
<evidence type="ECO:0000256" key="5">
    <source>
        <dbReference type="ARBA" id="ARBA00022847"/>
    </source>
</evidence>
<comment type="subcellular location">
    <subcellularLocation>
        <location evidence="1">Membrane</location>
        <topology evidence="1">Multi-pass membrane protein</topology>
    </subcellularLocation>
</comment>
<evidence type="ECO:0000256" key="2">
    <source>
        <dbReference type="ARBA" id="ARBA00006434"/>
    </source>
</evidence>
<dbReference type="EMBL" id="CP015243">
    <property type="protein sequence ID" value="ANF56650.1"/>
    <property type="molecule type" value="Genomic_DNA"/>
</dbReference>
<feature type="transmembrane region" description="Helical" evidence="9">
    <location>
        <begin position="309"/>
        <end position="339"/>
    </location>
</feature>
<dbReference type="PROSITE" id="PS50283">
    <property type="entry name" value="NA_SOLUT_SYMP_3"/>
    <property type="match status" value="1"/>
</dbReference>
<evidence type="ECO:0000256" key="3">
    <source>
        <dbReference type="ARBA" id="ARBA00022448"/>
    </source>
</evidence>
<feature type="transmembrane region" description="Helical" evidence="9">
    <location>
        <begin position="44"/>
        <end position="70"/>
    </location>
</feature>
<evidence type="ECO:0000256" key="7">
    <source>
        <dbReference type="ARBA" id="ARBA00023136"/>
    </source>
</evidence>
<dbReference type="GO" id="GO:0015293">
    <property type="term" value="F:symporter activity"/>
    <property type="evidence" value="ECO:0007669"/>
    <property type="project" value="UniProtKB-KW"/>
</dbReference>
<evidence type="ECO:0000256" key="1">
    <source>
        <dbReference type="ARBA" id="ARBA00004141"/>
    </source>
</evidence>
<feature type="transmembrane region" description="Helical" evidence="9">
    <location>
        <begin position="217"/>
        <end position="243"/>
    </location>
</feature>
<evidence type="ECO:0000313" key="10">
    <source>
        <dbReference type="EMBL" id="ANF56650.1"/>
    </source>
</evidence>
<dbReference type="InterPro" id="IPR001734">
    <property type="entry name" value="Na/solute_symporter"/>
</dbReference>
<dbReference type="Gene3D" id="1.20.1730.10">
    <property type="entry name" value="Sodium/glucose cotransporter"/>
    <property type="match status" value="1"/>
</dbReference>
<dbReference type="STRING" id="376489.A5892_03545"/>
<feature type="transmembrane region" description="Helical" evidence="9">
    <location>
        <begin position="264"/>
        <end position="289"/>
    </location>
</feature>
<dbReference type="PANTHER" id="PTHR48086">
    <property type="entry name" value="SODIUM/PROLINE SYMPORTER-RELATED"/>
    <property type="match status" value="1"/>
</dbReference>
<gene>
    <name evidence="10" type="ORF">A5892_03545</name>
</gene>
<dbReference type="AlphaFoldDB" id="A0A172YBM4"/>
<accession>A0A172YBM4</accession>
<evidence type="ECO:0000256" key="9">
    <source>
        <dbReference type="SAM" id="Phobius"/>
    </source>
</evidence>
<dbReference type="PANTHER" id="PTHR48086:SF7">
    <property type="entry name" value="SODIUM-SOLUTE SYMPORTER-RELATED"/>
    <property type="match status" value="1"/>
</dbReference>
<feature type="transmembrane region" description="Helical" evidence="9">
    <location>
        <begin position="117"/>
        <end position="138"/>
    </location>
</feature>
<dbReference type="GO" id="GO:0005886">
    <property type="term" value="C:plasma membrane"/>
    <property type="evidence" value="ECO:0007669"/>
    <property type="project" value="TreeGrafter"/>
</dbReference>
<evidence type="ECO:0000256" key="6">
    <source>
        <dbReference type="ARBA" id="ARBA00022989"/>
    </source>
</evidence>
<protein>
    <submittedName>
        <fullName evidence="10">Sodium:proline symporter</fullName>
    </submittedName>
</protein>
<keyword evidence="11" id="KW-1185">Reference proteome</keyword>
<feature type="transmembrane region" description="Helical" evidence="9">
    <location>
        <begin position="185"/>
        <end position="205"/>
    </location>
</feature>
<dbReference type="Proteomes" id="UP000077875">
    <property type="component" value="Chromosome"/>
</dbReference>
<feature type="transmembrane region" description="Helical" evidence="9">
    <location>
        <begin position="359"/>
        <end position="378"/>
    </location>
</feature>
<keyword evidence="6 9" id="KW-1133">Transmembrane helix</keyword>
<proteinExistence type="inferred from homology"/>
<feature type="transmembrane region" description="Helical" evidence="9">
    <location>
        <begin position="76"/>
        <end position="96"/>
    </location>
</feature>
<dbReference type="InterPro" id="IPR038377">
    <property type="entry name" value="Na/Glc_symporter_sf"/>
</dbReference>
<dbReference type="InterPro" id="IPR050277">
    <property type="entry name" value="Sodium:Solute_Symporter"/>
</dbReference>
<evidence type="ECO:0000256" key="8">
    <source>
        <dbReference type="RuleBase" id="RU362091"/>
    </source>
</evidence>
<keyword evidence="4 9" id="KW-0812">Transmembrane</keyword>
<dbReference type="Pfam" id="PF00474">
    <property type="entry name" value="SSF"/>
    <property type="match status" value="1"/>
</dbReference>
<name>A0A172YBM4_9GAMM</name>
<feature type="transmembrane region" description="Helical" evidence="9">
    <location>
        <begin position="158"/>
        <end position="178"/>
    </location>
</feature>
<evidence type="ECO:0000313" key="11">
    <source>
        <dbReference type="Proteomes" id="UP000077875"/>
    </source>
</evidence>
<comment type="similarity">
    <text evidence="2 8">Belongs to the sodium:solute symporter (SSF) (TC 2.A.21) family.</text>
</comment>
<keyword evidence="3" id="KW-0813">Transport</keyword>
<evidence type="ECO:0000256" key="4">
    <source>
        <dbReference type="ARBA" id="ARBA00022692"/>
    </source>
</evidence>
<feature type="transmembrane region" description="Helical" evidence="9">
    <location>
        <begin position="6"/>
        <end position="23"/>
    </location>
</feature>
<dbReference type="KEGG" id="haa:A5892_03545"/>
<sequence length="490" mass="51830">MNSQAFLICFFIYLAAMIWLGWWGSRAHRGSGDDFLLGGRKVPLLLTIGTTIATMVGTGSSMGAVGFGYVNGWAGTLYGLGGAIGILLLAWMFAPVRRLRFMSMAEELSYYVGGHRLVRNLVAVLIYLASIGWLGAHILGGGMYLSWVTGIDLTAAKIIVAIGFCLFCIIGGYMAMVWTDTVQAIVLFVGFIAMAVFSLIEIGGWSRLGEGMDEAALSFLGVQSIGIIPAISLAAVVGVGVLATPSYRQRIYSAASESSVRSSFLVSGLLYLAFSIIPAIIGMAARIMAPDLDNPGFAFPYLTTQVLPLWLGMLVLIAGLSAAMSSATSDAMAGVATLLRDLFTMVAGRSPEEAKLVRYSRIALVTTIAVALAFALSSDDVITYITRMIATVMGGMFVCGVLGRFWPRYNWQGALATLVAGSATSLAVIANAEWNALWGNPILPAVGMAVLSGVVVSLATPRSQVSHEQAMARINQAREQGDGVADSEHA</sequence>
<keyword evidence="7 9" id="KW-0472">Membrane</keyword>
<keyword evidence="5" id="KW-0769">Symport</keyword>
<feature type="transmembrane region" description="Helical" evidence="9">
    <location>
        <begin position="413"/>
        <end position="430"/>
    </location>
</feature>
<organism evidence="10 11">
    <name type="scientific">Halotalea alkalilenta</name>
    <dbReference type="NCBI Taxonomy" id="376489"/>
    <lineage>
        <taxon>Bacteria</taxon>
        <taxon>Pseudomonadati</taxon>
        <taxon>Pseudomonadota</taxon>
        <taxon>Gammaproteobacteria</taxon>
        <taxon>Oceanospirillales</taxon>
        <taxon>Halomonadaceae</taxon>
        <taxon>Halotalea</taxon>
    </lineage>
</organism>
<feature type="transmembrane region" description="Helical" evidence="9">
    <location>
        <begin position="442"/>
        <end position="461"/>
    </location>
</feature>
<reference evidence="10 11" key="1">
    <citation type="submission" date="2016-04" db="EMBL/GenBank/DDBJ databases">
        <title>Complete Genome Sequence of Halotalea alkalilenta IHB B 13600.</title>
        <authorList>
            <person name="Swarnkar M.K."/>
            <person name="Sharma A."/>
            <person name="Kaushal K."/>
            <person name="Soni R."/>
            <person name="Rana S."/>
            <person name="Singh A.K."/>
            <person name="Gulati A."/>
        </authorList>
    </citation>
    <scope>NUCLEOTIDE SEQUENCE [LARGE SCALE GENOMIC DNA]</scope>
    <source>
        <strain evidence="10 11">IHB B 13600</strain>
    </source>
</reference>
<feature type="transmembrane region" description="Helical" evidence="9">
    <location>
        <begin position="384"/>
        <end position="406"/>
    </location>
</feature>
<dbReference type="RefSeq" id="WP_064121627.1">
    <property type="nucleotide sequence ID" value="NZ_CP015243.1"/>
</dbReference>